<evidence type="ECO:0000313" key="2">
    <source>
        <dbReference type="EMBL" id="QRJ62436.1"/>
    </source>
</evidence>
<dbReference type="AlphaFoldDB" id="A0A974PWB9"/>
<feature type="chain" id="PRO_5036755562" evidence="1">
    <location>
        <begin position="26"/>
        <end position="215"/>
    </location>
</feature>
<sequence>MSLQRIFRISLAGALLLPALAVAGAAEDYAVAKKAYDAGDVVGAMPLLRKGTDAGHAPSMVLLGDILDSSEFDEEAAVVFRKAADLGDAEGQFRLGKLYSLGEGVKKDLAEAHRLILAAAKQGHRQATNVIAQAYLSAQLGIPESAREGEESLRWVKAAVDNDYLPAIDAMVLAYRNGGFGLAPDAKEADRLQAKANALRNVQQATTRPKRRAAK</sequence>
<evidence type="ECO:0000313" key="3">
    <source>
        <dbReference type="Proteomes" id="UP000663444"/>
    </source>
</evidence>
<keyword evidence="3" id="KW-1185">Reference proteome</keyword>
<keyword evidence="1" id="KW-0732">Signal</keyword>
<dbReference type="Gene3D" id="1.25.40.10">
    <property type="entry name" value="Tetratricopeptide repeat domain"/>
    <property type="match status" value="1"/>
</dbReference>
<organism evidence="2 3">
    <name type="scientific">Azospira restricta</name>
    <dbReference type="NCBI Taxonomy" id="404405"/>
    <lineage>
        <taxon>Bacteria</taxon>
        <taxon>Pseudomonadati</taxon>
        <taxon>Pseudomonadota</taxon>
        <taxon>Betaproteobacteria</taxon>
        <taxon>Rhodocyclales</taxon>
        <taxon>Rhodocyclaceae</taxon>
        <taxon>Azospira</taxon>
    </lineage>
</organism>
<dbReference type="InterPro" id="IPR006597">
    <property type="entry name" value="Sel1-like"/>
</dbReference>
<evidence type="ECO:0000256" key="1">
    <source>
        <dbReference type="SAM" id="SignalP"/>
    </source>
</evidence>
<protein>
    <submittedName>
        <fullName evidence="2">Sel1 repeat family protein</fullName>
    </submittedName>
</protein>
<dbReference type="KEGG" id="ares:IWH25_11635"/>
<dbReference type="EMBL" id="CP064781">
    <property type="protein sequence ID" value="QRJ62436.1"/>
    <property type="molecule type" value="Genomic_DNA"/>
</dbReference>
<dbReference type="InterPro" id="IPR050767">
    <property type="entry name" value="Sel1_AlgK"/>
</dbReference>
<dbReference type="SUPFAM" id="SSF81901">
    <property type="entry name" value="HCP-like"/>
    <property type="match status" value="1"/>
</dbReference>
<dbReference type="SMART" id="SM00671">
    <property type="entry name" value="SEL1"/>
    <property type="match status" value="2"/>
</dbReference>
<dbReference type="PANTHER" id="PTHR11102:SF160">
    <property type="entry name" value="ERAD-ASSOCIATED E3 UBIQUITIN-PROTEIN LIGASE COMPONENT HRD3"/>
    <property type="match status" value="1"/>
</dbReference>
<gene>
    <name evidence="2" type="ORF">IWH25_11635</name>
</gene>
<feature type="signal peptide" evidence="1">
    <location>
        <begin position="1"/>
        <end position="25"/>
    </location>
</feature>
<dbReference type="Proteomes" id="UP000663444">
    <property type="component" value="Chromosome"/>
</dbReference>
<accession>A0A974PWB9</accession>
<reference evidence="2" key="1">
    <citation type="submission" date="2020-11" db="EMBL/GenBank/DDBJ databases">
        <title>Azospira restricta DSM 18626 genome sequence.</title>
        <authorList>
            <person name="Moe W.M."/>
        </authorList>
    </citation>
    <scope>NUCLEOTIDE SEQUENCE</scope>
    <source>
        <strain evidence="2">DSM 18626</strain>
    </source>
</reference>
<name>A0A974PWB9_9RHOO</name>
<proteinExistence type="predicted"/>
<dbReference type="PANTHER" id="PTHR11102">
    <property type="entry name" value="SEL-1-LIKE PROTEIN"/>
    <property type="match status" value="1"/>
</dbReference>
<dbReference type="RefSeq" id="WP_203385967.1">
    <property type="nucleotide sequence ID" value="NZ_CP064781.1"/>
</dbReference>
<dbReference type="InterPro" id="IPR011990">
    <property type="entry name" value="TPR-like_helical_dom_sf"/>
</dbReference>